<dbReference type="RefSeq" id="WP_093142370.1">
    <property type="nucleotide sequence ID" value="NZ_FOXF01000025.1"/>
</dbReference>
<protein>
    <submittedName>
        <fullName evidence="3">DNA repair exonuclease SbcCD ATPase subunit</fullName>
    </submittedName>
</protein>
<feature type="domain" description="Rad50/SbcC-type AAA" evidence="2">
    <location>
        <begin position="5"/>
        <end position="268"/>
    </location>
</feature>
<dbReference type="SUPFAM" id="SSF52540">
    <property type="entry name" value="P-loop containing nucleoside triphosphate hydrolases"/>
    <property type="match status" value="2"/>
</dbReference>
<dbReference type="GO" id="GO:0016887">
    <property type="term" value="F:ATP hydrolysis activity"/>
    <property type="evidence" value="ECO:0007669"/>
    <property type="project" value="InterPro"/>
</dbReference>
<evidence type="ECO:0000256" key="1">
    <source>
        <dbReference type="SAM" id="Coils"/>
    </source>
</evidence>
<accession>A0A662ZJ88</accession>
<evidence type="ECO:0000313" key="3">
    <source>
        <dbReference type="EMBL" id="SFP45358.1"/>
    </source>
</evidence>
<keyword evidence="3" id="KW-0378">Hydrolase</keyword>
<evidence type="ECO:0000259" key="2">
    <source>
        <dbReference type="Pfam" id="PF13476"/>
    </source>
</evidence>
<dbReference type="Gene3D" id="3.40.50.300">
    <property type="entry name" value="P-loop containing nucleotide triphosphate hydrolases"/>
    <property type="match status" value="2"/>
</dbReference>
<reference evidence="3 4" key="1">
    <citation type="submission" date="2016-10" db="EMBL/GenBank/DDBJ databases">
        <authorList>
            <person name="Varghese N."/>
            <person name="Submissions S."/>
        </authorList>
    </citation>
    <scope>NUCLEOTIDE SEQUENCE [LARGE SCALE GENOMIC DNA]</scope>
    <source>
        <strain evidence="3 4">DSM 1361</strain>
    </source>
</reference>
<feature type="coiled-coil region" evidence="1">
    <location>
        <begin position="211"/>
        <end position="365"/>
    </location>
</feature>
<dbReference type="PANTHER" id="PTHR32114">
    <property type="entry name" value="ABC TRANSPORTER ABCH.3"/>
    <property type="match status" value="1"/>
</dbReference>
<sequence>MKILKVKGHNLASLENFEIDFEHQVTDKIFAIIGNTGAGKSTILDAVCLALYASTPRSGTDSGGKYIPCGDGSFIKASGGTSIMTRGKNEAFAEVDFIGQQNIRYRAFVRIYRKKAKRNSSEKALKKNMAFNCLMHVLHDDGTVDYEVQNTEHPNSYSKAVEQYIGLSWEQFSKVIILPQGDFMAFLNQDTDEKTVLLEKMTGTGIYQQIHKQLQNRLQEVSKQTNEMEVVKTSIRLMTDEDRSEEEEKMHLCEKELQEKKEVQEKLNRVKECGKNIQKQQLLIAAKKEEIAGIGKRKEELQTDYMNISLYEKTLVCRDDFLHLKNAVDTLKKHENNIEEQKREIQREQQEHSALKAEKDRYDSELKTIIVEETEKQPLIQEAEKLEKVQIEAKNDVQNRQKIFVNAENDEKNSLNEKNKQDHELAVISTKLQTLNKDYDVNKKFEYMKDFWAIQKSKLTDYYRLKKKLAGYEGNLRKKKQELADYLNILKNMKSDILTHAEKLEVSLDENQQDNCRKIGLIEQVINSYMSEQGRLLYVEMKQISSNKEKLRNSYESIKKTHGIVIDLRKKYAFYDDKEKSPIKLAEKALEELNREVKNIDVKIKIVELAKELRPGEECPLCGSLEHPKAFHADSLELYRQQREEKLKEVQQCREHIDEERHKCESILNDGRMNRTLLDKETENFNTLSQTVKDSLGLLRDKWFAAVMQSISSCGDNGVTVLLRDFALAVEKFINETSEVLAVADKSVDSRIFEWNFAEINDSYIIEKAGATDRKLNEFSSCCRAVKDISNNIVKKQQEIDGKGEDIQNTEKVILSVTDDINRLIPKEESSEYKTWQELSAFGDYGKAENGIRKYDEIVTSISEYCTRKEELEEQKKIVSVKVQNAESSLKTDHDRVEKCKKELSEAVIRNNDVAEAHKKLFDGKSSAEVRADLNKRKSAVSEKVTRAESSLKSKQVSLEKAAALLKKMENEKAVQEQSITEAEEKYRKVLLDNGIAVEDALKGCGISVDEYNAAKKNTDEIRQMEEKLNRDIGQAGCLIEQDVNTVNGLKDSLPEGVVILPQVTVNEDFYNKLNEDIRNIEQQKNVHAFKLMTDRENQKKLSDVNAQIEKIQKDHQVEIRLMDLFRTQHNLGRYAQRITYGYLVEMANKYIMSFTGRYSLKVIYLETEKAVDKNKFELVVIDHDTGGLERPICSLSGGEKFRISLGMALGLSDLITGNIKVENMFIDEGFDTLDNERLENLLISLRSIKSDRQIGIISHVEQIVSGNMIPTLIEVRSRGGKGNFSEVLIR</sequence>
<dbReference type="Pfam" id="PF13476">
    <property type="entry name" value="AAA_23"/>
    <property type="match status" value="1"/>
</dbReference>
<feature type="coiled-coil region" evidence="1">
    <location>
        <begin position="462"/>
        <end position="496"/>
    </location>
</feature>
<keyword evidence="4" id="KW-1185">Reference proteome</keyword>
<feature type="coiled-coil region" evidence="1">
    <location>
        <begin position="952"/>
        <end position="986"/>
    </location>
</feature>
<dbReference type="InterPro" id="IPR038729">
    <property type="entry name" value="Rad50/SbcC_AAA"/>
</dbReference>
<keyword evidence="3" id="KW-0269">Exonuclease</keyword>
<feature type="coiled-coil region" evidence="1">
    <location>
        <begin position="541"/>
        <end position="610"/>
    </location>
</feature>
<dbReference type="GO" id="GO:0004527">
    <property type="term" value="F:exonuclease activity"/>
    <property type="evidence" value="ECO:0007669"/>
    <property type="project" value="UniProtKB-KW"/>
</dbReference>
<dbReference type="EMBL" id="FOXF01000025">
    <property type="protein sequence ID" value="SFP45358.1"/>
    <property type="molecule type" value="Genomic_DNA"/>
</dbReference>
<keyword evidence="1" id="KW-0175">Coiled coil</keyword>
<dbReference type="InterPro" id="IPR027417">
    <property type="entry name" value="P-loop_NTPase"/>
</dbReference>
<dbReference type="PANTHER" id="PTHR32114:SF2">
    <property type="entry name" value="ABC TRANSPORTER ABCH.3"/>
    <property type="match status" value="1"/>
</dbReference>
<dbReference type="Proteomes" id="UP000243745">
    <property type="component" value="Unassembled WGS sequence"/>
</dbReference>
<evidence type="ECO:0000313" key="4">
    <source>
        <dbReference type="Proteomes" id="UP000243745"/>
    </source>
</evidence>
<organism evidence="3 4">
    <name type="scientific">Ruminobacter amylophilus</name>
    <dbReference type="NCBI Taxonomy" id="867"/>
    <lineage>
        <taxon>Bacteria</taxon>
        <taxon>Pseudomonadati</taxon>
        <taxon>Pseudomonadota</taxon>
        <taxon>Gammaproteobacteria</taxon>
        <taxon>Aeromonadales</taxon>
        <taxon>Succinivibrionaceae</taxon>
        <taxon>Ruminobacter</taxon>
    </lineage>
</organism>
<dbReference type="GO" id="GO:0006302">
    <property type="term" value="P:double-strand break repair"/>
    <property type="evidence" value="ECO:0007669"/>
    <property type="project" value="InterPro"/>
</dbReference>
<keyword evidence="3" id="KW-0540">Nuclease</keyword>
<dbReference type="OrthoDB" id="9795626at2"/>
<feature type="coiled-coil region" evidence="1">
    <location>
        <begin position="636"/>
        <end position="663"/>
    </location>
</feature>
<proteinExistence type="predicted"/>
<gene>
    <name evidence="3" type="ORF">SAMN02910344_01425</name>
</gene>
<name>A0A662ZJ88_9GAMM</name>